<dbReference type="EMBL" id="JAAVLX010000010">
    <property type="protein sequence ID" value="NOJ43495.1"/>
    <property type="molecule type" value="Genomic_DNA"/>
</dbReference>
<accession>A0A7Y4GWZ8</accession>
<dbReference type="InterPro" id="IPR015917">
    <property type="entry name" value="Pept_C14A"/>
</dbReference>
<dbReference type="SMART" id="SM00028">
    <property type="entry name" value="TPR"/>
    <property type="match status" value="5"/>
</dbReference>
<comment type="caution">
    <text evidence="6">The sequence shown here is derived from an EMBL/GenBank/DDBJ whole genome shotgun (WGS) entry which is preliminary data.</text>
</comment>
<dbReference type="RefSeq" id="WP_171582694.1">
    <property type="nucleotide sequence ID" value="NZ_JAAVLX010000010.1"/>
</dbReference>
<dbReference type="GO" id="GO:0006508">
    <property type="term" value="P:proteolysis"/>
    <property type="evidence" value="ECO:0007669"/>
    <property type="project" value="InterPro"/>
</dbReference>
<feature type="repeat" description="TPR" evidence="2">
    <location>
        <begin position="128"/>
        <end position="161"/>
    </location>
</feature>
<dbReference type="InterPro" id="IPR052039">
    <property type="entry name" value="Caspase-related_regulators"/>
</dbReference>
<dbReference type="AlphaFoldDB" id="A0A7Y4GWZ8"/>
<dbReference type="Gene3D" id="3.40.50.1460">
    <property type="match status" value="1"/>
</dbReference>
<dbReference type="InterPro" id="IPR001309">
    <property type="entry name" value="Pept_C14_p20"/>
</dbReference>
<dbReference type="SUPFAM" id="SSF48452">
    <property type="entry name" value="TPR-like"/>
    <property type="match status" value="1"/>
</dbReference>
<dbReference type="InterPro" id="IPR019734">
    <property type="entry name" value="TPR_rpt"/>
</dbReference>
<dbReference type="GO" id="GO:0004197">
    <property type="term" value="F:cysteine-type endopeptidase activity"/>
    <property type="evidence" value="ECO:0007669"/>
    <property type="project" value="InterPro"/>
</dbReference>
<dbReference type="PROSITE" id="PS50293">
    <property type="entry name" value="TPR_REGION"/>
    <property type="match status" value="1"/>
</dbReference>
<evidence type="ECO:0000256" key="1">
    <source>
        <dbReference type="ARBA" id="ARBA00010134"/>
    </source>
</evidence>
<protein>
    <submittedName>
        <fullName evidence="6">Tetratricopeptide repeat protein</fullName>
    </submittedName>
</protein>
<sequence length="579" mass="61023">MRRAIVILTLLAAALWSAPAAAQPRNQLGPLCTTDTTPADQQINACSKIVALKVFSGEKLATIYFWRAVGWNKKGNYTQVIADAGEAIHLHASTAAYNLRGSAYYDKGEYDIAIADFNDALRMGPPSGIIFHNRGNAWRSKGEFAKAIADYDQSIKLGPPSAFAWQNRGISKRALGDLDGALADINEAIRLDPELPQPLTSRSVIWRAKGDFDRAIADATEAIRLTKAKAPVNIMTPPGSVPISAYSQRALSYEAKGDLDRAKQDYAAVLEGHASDAGSKANQATAKIRLSLLSDAVPPAPRTATAAPPPPASAAAPASRAGAGSLSPPPAAEQRQRAETVRRVALVIGNGAYAHVRALPNPSNDARAIAKSLRDIGFVVTEGTDLDRTAMQATIRDFLRDAARAQVAVVYYAGHGVQIDGRNYLVPIDIQFHAGSGITDAMMDMDTIMAGLDDQVRTNILILDACRNNPMAPRLASAGPARSIEASSGLAAPATLGAGSTRGAGTLIAFATAPGQVALDGEGANSPFSAALSRHIGTPGLEVQQMLTRVRAEVVAATKGKQVPWSNSSLLGEVYLAER</sequence>
<evidence type="ECO:0000313" key="6">
    <source>
        <dbReference type="EMBL" id="NOJ43495.1"/>
    </source>
</evidence>
<dbReference type="PROSITE" id="PS50208">
    <property type="entry name" value="CASPASE_P20"/>
    <property type="match status" value="1"/>
</dbReference>
<dbReference type="Proteomes" id="UP000544122">
    <property type="component" value="Unassembled WGS sequence"/>
</dbReference>
<dbReference type="PROSITE" id="PS50005">
    <property type="entry name" value="TPR"/>
    <property type="match status" value="3"/>
</dbReference>
<comment type="similarity">
    <text evidence="1">Belongs to the peptidase C14A family.</text>
</comment>
<keyword evidence="2" id="KW-0802">TPR repeat</keyword>
<feature type="signal peptide" evidence="4">
    <location>
        <begin position="1"/>
        <end position="22"/>
    </location>
</feature>
<feature type="compositionally biased region" description="Low complexity" evidence="3">
    <location>
        <begin position="313"/>
        <end position="326"/>
    </location>
</feature>
<dbReference type="Pfam" id="PF13432">
    <property type="entry name" value="TPR_16"/>
    <property type="match status" value="2"/>
</dbReference>
<dbReference type="SUPFAM" id="SSF52129">
    <property type="entry name" value="Caspase-like"/>
    <property type="match status" value="1"/>
</dbReference>
<evidence type="ECO:0000256" key="2">
    <source>
        <dbReference type="PROSITE-ProRule" id="PRU00339"/>
    </source>
</evidence>
<organism evidence="6 7">
    <name type="scientific">Bradyrhizobium australiense</name>
    <dbReference type="NCBI Taxonomy" id="2721161"/>
    <lineage>
        <taxon>Bacteria</taxon>
        <taxon>Pseudomonadati</taxon>
        <taxon>Pseudomonadota</taxon>
        <taxon>Alphaproteobacteria</taxon>
        <taxon>Hyphomicrobiales</taxon>
        <taxon>Nitrobacteraceae</taxon>
        <taxon>Bradyrhizobium</taxon>
    </lineage>
</organism>
<reference evidence="6 7" key="1">
    <citation type="submission" date="2020-03" db="EMBL/GenBank/DDBJ databases">
        <title>Bradyrhizobium diversity isolated from nodules of Indigofera sp.</title>
        <authorList>
            <person name="Klepa M."/>
            <person name="Helene L."/>
            <person name="Hungria M."/>
        </authorList>
    </citation>
    <scope>NUCLEOTIDE SEQUENCE [LARGE SCALE GENOMIC DNA]</scope>
    <source>
        <strain evidence="6 7">WSM 1791</strain>
    </source>
</reference>
<feature type="region of interest" description="Disordered" evidence="3">
    <location>
        <begin position="299"/>
        <end position="338"/>
    </location>
</feature>
<feature type="repeat" description="TPR" evidence="2">
    <location>
        <begin position="94"/>
        <end position="127"/>
    </location>
</feature>
<feature type="repeat" description="TPR" evidence="2">
    <location>
        <begin position="162"/>
        <end position="195"/>
    </location>
</feature>
<dbReference type="Pfam" id="PF13181">
    <property type="entry name" value="TPR_8"/>
    <property type="match status" value="1"/>
</dbReference>
<evidence type="ECO:0000313" key="7">
    <source>
        <dbReference type="Proteomes" id="UP000544122"/>
    </source>
</evidence>
<evidence type="ECO:0000256" key="3">
    <source>
        <dbReference type="SAM" id="MobiDB-lite"/>
    </source>
</evidence>
<dbReference type="InterPro" id="IPR011990">
    <property type="entry name" value="TPR-like_helical_dom_sf"/>
</dbReference>
<dbReference type="PANTHER" id="PTHR22576">
    <property type="entry name" value="MUCOSA ASSOCIATED LYMPHOID TISSUE LYMPHOMA TRANSLOCATION PROTEIN 1/PARACASPASE"/>
    <property type="match status" value="1"/>
</dbReference>
<dbReference type="Gene3D" id="1.25.40.10">
    <property type="entry name" value="Tetratricopeptide repeat domain"/>
    <property type="match status" value="2"/>
</dbReference>
<dbReference type="InterPro" id="IPR011600">
    <property type="entry name" value="Pept_C14_caspase"/>
</dbReference>
<name>A0A7Y4GWZ8_9BRAD</name>
<feature type="domain" description="Caspase family p20" evidence="5">
    <location>
        <begin position="341"/>
        <end position="470"/>
    </location>
</feature>
<keyword evidence="4" id="KW-0732">Signal</keyword>
<dbReference type="Pfam" id="PF00656">
    <property type="entry name" value="Peptidase_C14"/>
    <property type="match status" value="1"/>
</dbReference>
<dbReference type="InterPro" id="IPR029030">
    <property type="entry name" value="Caspase-like_dom_sf"/>
</dbReference>
<evidence type="ECO:0000259" key="5">
    <source>
        <dbReference type="PROSITE" id="PS50208"/>
    </source>
</evidence>
<gene>
    <name evidence="6" type="ORF">HCN58_28705</name>
</gene>
<feature type="chain" id="PRO_5031553891" evidence="4">
    <location>
        <begin position="23"/>
        <end position="579"/>
    </location>
</feature>
<proteinExistence type="inferred from homology"/>
<dbReference type="PANTHER" id="PTHR22576:SF37">
    <property type="entry name" value="MUCOSA-ASSOCIATED LYMPHOID TISSUE LYMPHOMA TRANSLOCATION PROTEIN 1"/>
    <property type="match status" value="1"/>
</dbReference>
<dbReference type="SMART" id="SM00115">
    <property type="entry name" value="CASc"/>
    <property type="match status" value="1"/>
</dbReference>
<keyword evidence="7" id="KW-1185">Reference proteome</keyword>
<evidence type="ECO:0000256" key="4">
    <source>
        <dbReference type="SAM" id="SignalP"/>
    </source>
</evidence>